<accession>A0ABQ9XIG8</accession>
<evidence type="ECO:0000259" key="2">
    <source>
        <dbReference type="PROSITE" id="PS50011"/>
    </source>
</evidence>
<organism evidence="3 4">
    <name type="scientific">Blattamonas nauphoetae</name>
    <dbReference type="NCBI Taxonomy" id="2049346"/>
    <lineage>
        <taxon>Eukaryota</taxon>
        <taxon>Metamonada</taxon>
        <taxon>Preaxostyla</taxon>
        <taxon>Oxymonadida</taxon>
        <taxon>Blattamonas</taxon>
    </lineage>
</organism>
<feature type="domain" description="Protein kinase" evidence="2">
    <location>
        <begin position="1"/>
        <end position="179"/>
    </location>
</feature>
<proteinExistence type="predicted"/>
<dbReference type="Gene3D" id="1.10.510.10">
    <property type="entry name" value="Transferase(Phosphotransferase) domain 1"/>
    <property type="match status" value="1"/>
</dbReference>
<protein>
    <recommendedName>
        <fullName evidence="2">Protein kinase domain-containing protein</fullName>
    </recommendedName>
</protein>
<dbReference type="InterPro" id="IPR051681">
    <property type="entry name" value="Ser/Thr_Kinases-Pseudokinases"/>
</dbReference>
<comment type="caution">
    <text evidence="3">The sequence shown here is derived from an EMBL/GenBank/DDBJ whole genome shotgun (WGS) entry which is preliminary data.</text>
</comment>
<name>A0ABQ9XIG8_9EUKA</name>
<feature type="compositionally biased region" description="Basic and acidic residues" evidence="1">
    <location>
        <begin position="63"/>
        <end position="79"/>
    </location>
</feature>
<reference evidence="3 4" key="1">
    <citation type="journal article" date="2022" name="bioRxiv">
        <title>Genomics of Preaxostyla Flagellates Illuminates Evolutionary Transitions and the Path Towards Mitochondrial Loss.</title>
        <authorList>
            <person name="Novak L.V.F."/>
            <person name="Treitli S.C."/>
            <person name="Pyrih J."/>
            <person name="Halakuc P."/>
            <person name="Pipaliya S.V."/>
            <person name="Vacek V."/>
            <person name="Brzon O."/>
            <person name="Soukal P."/>
            <person name="Eme L."/>
            <person name="Dacks J.B."/>
            <person name="Karnkowska A."/>
            <person name="Elias M."/>
            <person name="Hampl V."/>
        </authorList>
    </citation>
    <scope>NUCLEOTIDE SEQUENCE [LARGE SCALE GENOMIC DNA]</scope>
    <source>
        <strain evidence="3">NAU3</strain>
        <tissue evidence="3">Gut</tissue>
    </source>
</reference>
<evidence type="ECO:0000313" key="3">
    <source>
        <dbReference type="EMBL" id="KAK2951514.1"/>
    </source>
</evidence>
<dbReference type="InterPro" id="IPR011009">
    <property type="entry name" value="Kinase-like_dom_sf"/>
</dbReference>
<dbReference type="PROSITE" id="PS50011">
    <property type="entry name" value="PROTEIN_KINASE_DOM"/>
    <property type="match status" value="1"/>
</dbReference>
<sequence>MTAISQKASDAAILKALSSHNILLDDSGRVCFKTNTDIVKPSIHQSQVHDALPPQHQVEGDQNEDHEQEPPKNDRKEDPATECQRWLAPEVAEKKTNIIASQASVFSLGLILWEIETGSVPYGEQDGANAVRQISAGIPPDLSQVRNEEMKELIEMCLAINPKDRPQLGDIANALNEIEDTPINQPKESIES</sequence>
<gene>
    <name evidence="3" type="ORF">BLNAU_13536</name>
</gene>
<dbReference type="SUPFAM" id="SSF56112">
    <property type="entry name" value="Protein kinase-like (PK-like)"/>
    <property type="match status" value="1"/>
</dbReference>
<dbReference type="Pfam" id="PF07714">
    <property type="entry name" value="PK_Tyr_Ser-Thr"/>
    <property type="match status" value="1"/>
</dbReference>
<keyword evidence="4" id="KW-1185">Reference proteome</keyword>
<dbReference type="EMBL" id="JARBJD010000117">
    <property type="protein sequence ID" value="KAK2951514.1"/>
    <property type="molecule type" value="Genomic_DNA"/>
</dbReference>
<dbReference type="InterPro" id="IPR000719">
    <property type="entry name" value="Prot_kinase_dom"/>
</dbReference>
<evidence type="ECO:0000256" key="1">
    <source>
        <dbReference type="SAM" id="MobiDB-lite"/>
    </source>
</evidence>
<evidence type="ECO:0000313" key="4">
    <source>
        <dbReference type="Proteomes" id="UP001281761"/>
    </source>
</evidence>
<dbReference type="Proteomes" id="UP001281761">
    <property type="component" value="Unassembled WGS sequence"/>
</dbReference>
<feature type="region of interest" description="Disordered" evidence="1">
    <location>
        <begin position="43"/>
        <end position="82"/>
    </location>
</feature>
<dbReference type="InterPro" id="IPR001245">
    <property type="entry name" value="Ser-Thr/Tyr_kinase_cat_dom"/>
</dbReference>
<dbReference type="PANTHER" id="PTHR44329">
    <property type="entry name" value="SERINE/THREONINE-PROTEIN KINASE TNNI3K-RELATED"/>
    <property type="match status" value="1"/>
</dbReference>